<feature type="transmembrane region" description="Helical" evidence="6">
    <location>
        <begin position="411"/>
        <end position="430"/>
    </location>
</feature>
<feature type="transmembrane region" description="Helical" evidence="6">
    <location>
        <begin position="60"/>
        <end position="80"/>
    </location>
</feature>
<evidence type="ECO:0008006" key="9">
    <source>
        <dbReference type="Google" id="ProtNLM"/>
    </source>
</evidence>
<feature type="transmembrane region" description="Helical" evidence="6">
    <location>
        <begin position="183"/>
        <end position="207"/>
    </location>
</feature>
<evidence type="ECO:0000313" key="7">
    <source>
        <dbReference type="EMBL" id="RFU33894.1"/>
    </source>
</evidence>
<reference evidence="7 8" key="1">
    <citation type="submission" date="2018-05" db="EMBL/GenBank/DDBJ databases">
        <title>Draft genome sequence of Scytalidium lignicola DSM 105466, a ubiquitous saprotrophic fungus.</title>
        <authorList>
            <person name="Buettner E."/>
            <person name="Gebauer A.M."/>
            <person name="Hofrichter M."/>
            <person name="Liers C."/>
            <person name="Kellner H."/>
        </authorList>
    </citation>
    <scope>NUCLEOTIDE SEQUENCE [LARGE SCALE GENOMIC DNA]</scope>
    <source>
        <strain evidence="7 8">DSM 105466</strain>
    </source>
</reference>
<dbReference type="GO" id="GO:0022857">
    <property type="term" value="F:transmembrane transporter activity"/>
    <property type="evidence" value="ECO:0007669"/>
    <property type="project" value="TreeGrafter"/>
</dbReference>
<dbReference type="OMA" id="FASKSIM"/>
<dbReference type="PANTHER" id="PTHR23507">
    <property type="entry name" value="ZGC:174356"/>
    <property type="match status" value="1"/>
</dbReference>
<dbReference type="Gene3D" id="1.20.1250.20">
    <property type="entry name" value="MFS general substrate transporter like domains"/>
    <property type="match status" value="1"/>
</dbReference>
<evidence type="ECO:0000256" key="1">
    <source>
        <dbReference type="ARBA" id="ARBA00004141"/>
    </source>
</evidence>
<keyword evidence="3 6" id="KW-1133">Transmembrane helix</keyword>
<comment type="subcellular location">
    <subcellularLocation>
        <location evidence="1">Membrane</location>
        <topology evidence="1">Multi-pass membrane protein</topology>
    </subcellularLocation>
</comment>
<feature type="transmembrane region" description="Helical" evidence="6">
    <location>
        <begin position="227"/>
        <end position="247"/>
    </location>
</feature>
<feature type="transmembrane region" description="Helical" evidence="6">
    <location>
        <begin position="349"/>
        <end position="375"/>
    </location>
</feature>
<dbReference type="OrthoDB" id="194139at2759"/>
<feature type="non-terminal residue" evidence="7">
    <location>
        <position position="519"/>
    </location>
</feature>
<dbReference type="GO" id="GO:0016020">
    <property type="term" value="C:membrane"/>
    <property type="evidence" value="ECO:0007669"/>
    <property type="project" value="UniProtKB-SubCell"/>
</dbReference>
<name>A0A3E2HKH1_SCYLI</name>
<accession>A0A3E2HKH1</accession>
<evidence type="ECO:0000256" key="3">
    <source>
        <dbReference type="ARBA" id="ARBA00022989"/>
    </source>
</evidence>
<dbReference type="EMBL" id="NCSJ02000028">
    <property type="protein sequence ID" value="RFU33894.1"/>
    <property type="molecule type" value="Genomic_DNA"/>
</dbReference>
<keyword evidence="8" id="KW-1185">Reference proteome</keyword>
<dbReference type="Proteomes" id="UP000258309">
    <property type="component" value="Unassembled WGS sequence"/>
</dbReference>
<evidence type="ECO:0000256" key="2">
    <source>
        <dbReference type="ARBA" id="ARBA00022692"/>
    </source>
</evidence>
<dbReference type="SUPFAM" id="SSF103473">
    <property type="entry name" value="MFS general substrate transporter"/>
    <property type="match status" value="1"/>
</dbReference>
<feature type="compositionally biased region" description="Polar residues" evidence="5">
    <location>
        <begin position="1"/>
        <end position="27"/>
    </location>
</feature>
<feature type="transmembrane region" description="Helical" evidence="6">
    <location>
        <begin position="154"/>
        <end position="176"/>
    </location>
</feature>
<evidence type="ECO:0000256" key="6">
    <source>
        <dbReference type="SAM" id="Phobius"/>
    </source>
</evidence>
<feature type="non-terminal residue" evidence="7">
    <location>
        <position position="1"/>
    </location>
</feature>
<organism evidence="7 8">
    <name type="scientific">Scytalidium lignicola</name>
    <name type="common">Hyphomycete</name>
    <dbReference type="NCBI Taxonomy" id="5539"/>
    <lineage>
        <taxon>Eukaryota</taxon>
        <taxon>Fungi</taxon>
        <taxon>Dikarya</taxon>
        <taxon>Ascomycota</taxon>
        <taxon>Pezizomycotina</taxon>
        <taxon>Leotiomycetes</taxon>
        <taxon>Leotiomycetes incertae sedis</taxon>
        <taxon>Scytalidium</taxon>
    </lineage>
</organism>
<evidence type="ECO:0000256" key="4">
    <source>
        <dbReference type="ARBA" id="ARBA00023136"/>
    </source>
</evidence>
<dbReference type="AlphaFoldDB" id="A0A3E2HKH1"/>
<keyword evidence="2 6" id="KW-0812">Transmembrane</keyword>
<comment type="caution">
    <text evidence="7">The sequence shown here is derived from an EMBL/GenBank/DDBJ whole genome shotgun (WGS) entry which is preliminary data.</text>
</comment>
<dbReference type="STRING" id="5539.A0A3E2HKH1"/>
<evidence type="ECO:0000256" key="5">
    <source>
        <dbReference type="SAM" id="MobiDB-lite"/>
    </source>
</evidence>
<evidence type="ECO:0000313" key="8">
    <source>
        <dbReference type="Proteomes" id="UP000258309"/>
    </source>
</evidence>
<feature type="transmembrane region" description="Helical" evidence="6">
    <location>
        <begin position="479"/>
        <end position="501"/>
    </location>
</feature>
<proteinExistence type="predicted"/>
<gene>
    <name evidence="7" type="ORF">B7463_g2408</name>
</gene>
<sequence>MAGTTSEWRQTEGNNIDDNNDSQNETSPLLGRGATQRSRSSASTVASTLWTWKTFLQRHVVSLCFIMIICLEIGTILQLAPLNRVLEGIICRDFYPEMAGASPLSLSDDPRCKSTEVQSNLAMLRGWQATLECLPGIITGVPYGLLSDRYGRKMVFNLSLSGIILTAMWYATVCWWSNIFPVWVTLTSTLFSFIGGGSTIFAATIYTVVADVVPDDESGALTDKHPWLAICLGIGMLVVGFCVAFIIPETIELSRSKKIHPDIILNDEGEGVETGINSHESSDNQTKTLRHIISSAVASLRGAAHFIAGNSQILLLLFTFLVSIFGRYIQELLLQYVTKRLQWSWSQAAYLMTLRSSSTLLLLVVILPSISHYFITHLSMTTRRKDLWLVRASSLFLVIGSFTIGLSGHPIPLTIGLIIFALGCGSTFLVRSLITSMVEPHYIGTLYNIMAICEATGLTSAGPTLSAAFRRGLRLGGTWIGLPFFISGSLFAIGGIIVWTLRVPDLPDENNNDNNEDEE</sequence>
<dbReference type="PANTHER" id="PTHR23507:SF1">
    <property type="entry name" value="FI18259P1-RELATED"/>
    <property type="match status" value="1"/>
</dbReference>
<feature type="transmembrane region" description="Helical" evidence="6">
    <location>
        <begin position="313"/>
        <end position="329"/>
    </location>
</feature>
<protein>
    <recommendedName>
        <fullName evidence="9">Major facilitator superfamily (MFS) profile domain-containing protein</fullName>
    </recommendedName>
</protein>
<dbReference type="InterPro" id="IPR036259">
    <property type="entry name" value="MFS_trans_sf"/>
</dbReference>
<keyword evidence="4 6" id="KW-0472">Membrane</keyword>
<feature type="transmembrane region" description="Helical" evidence="6">
    <location>
        <begin position="387"/>
        <end position="405"/>
    </location>
</feature>
<feature type="region of interest" description="Disordered" evidence="5">
    <location>
        <begin position="1"/>
        <end position="38"/>
    </location>
</feature>